<dbReference type="AlphaFoldDB" id="A0A9D2J5I1"/>
<sequence>MQFEGGVILLTGPGGMEDEFDLEGTARWAMDNQSWKPTILRHDITLTGASR</sequence>
<organism evidence="1 2">
    <name type="scientific">Candidatus Ruania gallistercoris</name>
    <dbReference type="NCBI Taxonomy" id="2838746"/>
    <lineage>
        <taxon>Bacteria</taxon>
        <taxon>Bacillati</taxon>
        <taxon>Actinomycetota</taxon>
        <taxon>Actinomycetes</taxon>
        <taxon>Micrococcales</taxon>
        <taxon>Ruaniaceae</taxon>
        <taxon>Ruania</taxon>
    </lineage>
</organism>
<name>A0A9D2J5I1_9MICO</name>
<proteinExistence type="predicted"/>
<reference evidence="1" key="2">
    <citation type="submission" date="2021-04" db="EMBL/GenBank/DDBJ databases">
        <authorList>
            <person name="Gilroy R."/>
        </authorList>
    </citation>
    <scope>NUCLEOTIDE SEQUENCE</scope>
    <source>
        <strain evidence="1">ChiGjej4B4-7305</strain>
    </source>
</reference>
<comment type="caution">
    <text evidence="1">The sequence shown here is derived from an EMBL/GenBank/DDBJ whole genome shotgun (WGS) entry which is preliminary data.</text>
</comment>
<protein>
    <submittedName>
        <fullName evidence="1">Uncharacterized protein</fullName>
    </submittedName>
</protein>
<evidence type="ECO:0000313" key="1">
    <source>
        <dbReference type="EMBL" id="HIZ37431.1"/>
    </source>
</evidence>
<accession>A0A9D2J5I1</accession>
<gene>
    <name evidence="1" type="ORF">H9815_16770</name>
</gene>
<dbReference type="Proteomes" id="UP000824037">
    <property type="component" value="Unassembled WGS sequence"/>
</dbReference>
<reference evidence="1" key="1">
    <citation type="journal article" date="2021" name="PeerJ">
        <title>Extensive microbial diversity within the chicken gut microbiome revealed by metagenomics and culture.</title>
        <authorList>
            <person name="Gilroy R."/>
            <person name="Ravi A."/>
            <person name="Getino M."/>
            <person name="Pursley I."/>
            <person name="Horton D.L."/>
            <person name="Alikhan N.F."/>
            <person name="Baker D."/>
            <person name="Gharbi K."/>
            <person name="Hall N."/>
            <person name="Watson M."/>
            <person name="Adriaenssens E.M."/>
            <person name="Foster-Nyarko E."/>
            <person name="Jarju S."/>
            <person name="Secka A."/>
            <person name="Antonio M."/>
            <person name="Oren A."/>
            <person name="Chaudhuri R.R."/>
            <person name="La Ragione R."/>
            <person name="Hildebrand F."/>
            <person name="Pallen M.J."/>
        </authorList>
    </citation>
    <scope>NUCLEOTIDE SEQUENCE</scope>
    <source>
        <strain evidence="1">ChiGjej4B4-7305</strain>
    </source>
</reference>
<dbReference type="EMBL" id="DXBY01000287">
    <property type="protein sequence ID" value="HIZ37431.1"/>
    <property type="molecule type" value="Genomic_DNA"/>
</dbReference>
<evidence type="ECO:0000313" key="2">
    <source>
        <dbReference type="Proteomes" id="UP000824037"/>
    </source>
</evidence>